<protein>
    <recommendedName>
        <fullName evidence="4">Integral membrane protein</fullName>
    </recommendedName>
</protein>
<comment type="caution">
    <text evidence="2">The sequence shown here is derived from an EMBL/GenBank/DDBJ whole genome shotgun (WGS) entry which is preliminary data.</text>
</comment>
<name>A0ABV6DPG4_9BACL</name>
<feature type="transmembrane region" description="Helical" evidence="1">
    <location>
        <begin position="54"/>
        <end position="75"/>
    </location>
</feature>
<keyword evidence="1" id="KW-0812">Transmembrane</keyword>
<gene>
    <name evidence="2" type="ORF">ACFFK0_19075</name>
</gene>
<evidence type="ECO:0008006" key="4">
    <source>
        <dbReference type="Google" id="ProtNLM"/>
    </source>
</evidence>
<sequence>MNRINPRWAGNILLVTFVVLVIFHILVIAQVVPAGMVWGGQFQGSTGSLLMVEIFALLLTVVFALFVALKLRYVYIPISGKIAQTGVWVLFAYFVLNTLGNLAAVTWTEKLVFTPITIVLAILTYRVARMK</sequence>
<feature type="transmembrane region" description="Helical" evidence="1">
    <location>
        <begin position="12"/>
        <end position="34"/>
    </location>
</feature>
<evidence type="ECO:0000256" key="1">
    <source>
        <dbReference type="SAM" id="Phobius"/>
    </source>
</evidence>
<dbReference type="RefSeq" id="WP_377471918.1">
    <property type="nucleotide sequence ID" value="NZ_JBHLWN010000074.1"/>
</dbReference>
<organism evidence="2 3">
    <name type="scientific">Paenibacillus chartarius</name>
    <dbReference type="NCBI Taxonomy" id="747481"/>
    <lineage>
        <taxon>Bacteria</taxon>
        <taxon>Bacillati</taxon>
        <taxon>Bacillota</taxon>
        <taxon>Bacilli</taxon>
        <taxon>Bacillales</taxon>
        <taxon>Paenibacillaceae</taxon>
        <taxon>Paenibacillus</taxon>
    </lineage>
</organism>
<dbReference type="Proteomes" id="UP001589776">
    <property type="component" value="Unassembled WGS sequence"/>
</dbReference>
<keyword evidence="1" id="KW-1133">Transmembrane helix</keyword>
<feature type="transmembrane region" description="Helical" evidence="1">
    <location>
        <begin position="87"/>
        <end position="105"/>
    </location>
</feature>
<evidence type="ECO:0000313" key="2">
    <source>
        <dbReference type="EMBL" id="MFC0214539.1"/>
    </source>
</evidence>
<feature type="transmembrane region" description="Helical" evidence="1">
    <location>
        <begin position="111"/>
        <end position="128"/>
    </location>
</feature>
<reference evidence="2 3" key="1">
    <citation type="submission" date="2024-09" db="EMBL/GenBank/DDBJ databases">
        <authorList>
            <person name="Sun Q."/>
            <person name="Mori K."/>
        </authorList>
    </citation>
    <scope>NUCLEOTIDE SEQUENCE [LARGE SCALE GENOMIC DNA]</scope>
    <source>
        <strain evidence="2 3">CCM 7759</strain>
    </source>
</reference>
<accession>A0ABV6DPG4</accession>
<evidence type="ECO:0000313" key="3">
    <source>
        <dbReference type="Proteomes" id="UP001589776"/>
    </source>
</evidence>
<keyword evidence="3" id="KW-1185">Reference proteome</keyword>
<proteinExistence type="predicted"/>
<dbReference type="EMBL" id="JBHLWN010000074">
    <property type="protein sequence ID" value="MFC0214539.1"/>
    <property type="molecule type" value="Genomic_DNA"/>
</dbReference>
<keyword evidence="1" id="KW-0472">Membrane</keyword>